<sequence length="394" mass="45902">MVKVQKRLKIKEADHFHSTPTTLSKLITIDNIRKKLTTRQVELFRETCLGHFLDIQELSPSSNLVHYMLLHEVHTGDADQEMWFLVGGNTIRFSRVEFALITGLKFGTFPLKVNGSDRLEQTYFGKSSTFSLENLDEAFAKWDFDTIDDLDAVRLSLLYLTEWFLFGRGYRNQVDTWLLWDYKNYKEKLTACQDWKGGYNLEGCPIAFQVWIYEAVSIAGKKYATKLNNRIPRILRWKSKTKSISRKQLLKLVFNKEADKGKKTPDQHFNGDDFTQARHNDSMLRLLETRLTVITQEIHNLRQDMMQFVHEVRGWMHTYGPQDVDDFKWTASTPECNDTRGKGEDNVVQHEEGLGGDSIRIIAKPQGDDALSRYGRRYIPGRYARSPYTIPRKK</sequence>
<dbReference type="Proteomes" id="UP001164539">
    <property type="component" value="Chromosome 1"/>
</dbReference>
<name>A0ACC1YTQ1_MELAZ</name>
<reference evidence="1 2" key="1">
    <citation type="journal article" date="2023" name="Science">
        <title>Complex scaffold remodeling in plant triterpene biosynthesis.</title>
        <authorList>
            <person name="De La Pena R."/>
            <person name="Hodgson H."/>
            <person name="Liu J.C."/>
            <person name="Stephenson M.J."/>
            <person name="Martin A.C."/>
            <person name="Owen C."/>
            <person name="Harkess A."/>
            <person name="Leebens-Mack J."/>
            <person name="Jimenez L.E."/>
            <person name="Osbourn A."/>
            <person name="Sattely E.S."/>
        </authorList>
    </citation>
    <scope>NUCLEOTIDE SEQUENCE [LARGE SCALE GENOMIC DNA]</scope>
    <source>
        <strain evidence="2">cv. JPN11</strain>
        <tissue evidence="1">Leaf</tissue>
    </source>
</reference>
<proteinExistence type="predicted"/>
<dbReference type="EMBL" id="CM051394">
    <property type="protein sequence ID" value="KAJ4726822.1"/>
    <property type="molecule type" value="Genomic_DNA"/>
</dbReference>
<accession>A0ACC1YTQ1</accession>
<organism evidence="1 2">
    <name type="scientific">Melia azedarach</name>
    <name type="common">Chinaberry tree</name>
    <dbReference type="NCBI Taxonomy" id="155640"/>
    <lineage>
        <taxon>Eukaryota</taxon>
        <taxon>Viridiplantae</taxon>
        <taxon>Streptophyta</taxon>
        <taxon>Embryophyta</taxon>
        <taxon>Tracheophyta</taxon>
        <taxon>Spermatophyta</taxon>
        <taxon>Magnoliopsida</taxon>
        <taxon>eudicotyledons</taxon>
        <taxon>Gunneridae</taxon>
        <taxon>Pentapetalae</taxon>
        <taxon>rosids</taxon>
        <taxon>malvids</taxon>
        <taxon>Sapindales</taxon>
        <taxon>Meliaceae</taxon>
        <taxon>Melia</taxon>
    </lineage>
</organism>
<protein>
    <submittedName>
        <fullName evidence="1">Phospholipase-like protein</fullName>
    </submittedName>
</protein>
<gene>
    <name evidence="1" type="ORF">OWV82_000021</name>
</gene>
<evidence type="ECO:0000313" key="2">
    <source>
        <dbReference type="Proteomes" id="UP001164539"/>
    </source>
</evidence>
<evidence type="ECO:0000313" key="1">
    <source>
        <dbReference type="EMBL" id="KAJ4726822.1"/>
    </source>
</evidence>
<comment type="caution">
    <text evidence="1">The sequence shown here is derived from an EMBL/GenBank/DDBJ whole genome shotgun (WGS) entry which is preliminary data.</text>
</comment>
<keyword evidence="2" id="KW-1185">Reference proteome</keyword>